<feature type="domain" description="Inner membrane protein YgaP-like transmembrane" evidence="3">
    <location>
        <begin position="23"/>
        <end position="87"/>
    </location>
</feature>
<dbReference type="InterPro" id="IPR005031">
    <property type="entry name" value="COQ10_START"/>
</dbReference>
<sequence>MKNELNNQIMERLTTFGLATTGKENIDKGERIVSLLAGGWLLYKSLKKMGKHPFLGLQGAAAGGLMLYRGATGVCPLYKQLDKDTTDPQAINITEDIVVNAPRDKVYAFWRELSNLPKFMKHLKSVDELSDEVSLWKANTPGGLIDLNWNAGITREEVGEYLGWQSLEGSMIDNAGKVEFRETLNGTGTELHVEIDYFPPAGSVGRGITSLFNGIFERMIREDIQRFKSYAEETDFKRYAGLAL</sequence>
<dbReference type="Pfam" id="PF11127">
    <property type="entry name" value="YgaP-like_TM"/>
    <property type="match status" value="1"/>
</dbReference>
<reference evidence="4 5" key="1">
    <citation type="submission" date="2016-08" db="EMBL/GenBank/DDBJ databases">
        <authorList>
            <person name="Seilhamer J.J."/>
        </authorList>
    </citation>
    <scope>NUCLEOTIDE SEQUENCE [LARGE SCALE GENOMIC DNA]</scope>
    <source>
        <strain evidence="4 5">DX4</strain>
    </source>
</reference>
<evidence type="ECO:0000313" key="5">
    <source>
        <dbReference type="Proteomes" id="UP000094313"/>
    </source>
</evidence>
<dbReference type="SUPFAM" id="SSF55961">
    <property type="entry name" value="Bet v1-like"/>
    <property type="match status" value="1"/>
</dbReference>
<feature type="domain" description="Coenzyme Q-binding protein COQ10 START" evidence="2">
    <location>
        <begin position="99"/>
        <end position="219"/>
    </location>
</feature>
<dbReference type="InterPro" id="IPR021309">
    <property type="entry name" value="YgaP-like_TM"/>
</dbReference>
<dbReference type="KEGG" id="psty:BFS30_21210"/>
<evidence type="ECO:0000313" key="4">
    <source>
        <dbReference type="EMBL" id="AOM79457.1"/>
    </source>
</evidence>
<protein>
    <submittedName>
        <fullName evidence="4">Cyclase</fullName>
    </submittedName>
</protein>
<dbReference type="InterPro" id="IPR047137">
    <property type="entry name" value="ORF3"/>
</dbReference>
<evidence type="ECO:0000256" key="1">
    <source>
        <dbReference type="ARBA" id="ARBA00008918"/>
    </source>
</evidence>
<dbReference type="PANTHER" id="PTHR33824:SF7">
    <property type="entry name" value="POLYKETIDE CYCLASE_DEHYDRASE AND LIPID TRANSPORT SUPERFAMILY PROTEIN"/>
    <property type="match status" value="1"/>
</dbReference>
<name>A0A1D7QLD5_9SPHI</name>
<keyword evidence="5" id="KW-1185">Reference proteome</keyword>
<dbReference type="OrthoDB" id="9797595at2"/>
<dbReference type="PANTHER" id="PTHR33824">
    <property type="entry name" value="POLYKETIDE CYCLASE/DEHYDRASE AND LIPID TRANSPORT SUPERFAMILY PROTEIN"/>
    <property type="match status" value="1"/>
</dbReference>
<dbReference type="AlphaFoldDB" id="A0A1D7QLD5"/>
<evidence type="ECO:0000259" key="2">
    <source>
        <dbReference type="Pfam" id="PF03364"/>
    </source>
</evidence>
<dbReference type="InterPro" id="IPR023393">
    <property type="entry name" value="START-like_dom_sf"/>
</dbReference>
<dbReference type="RefSeq" id="WP_069381119.1">
    <property type="nucleotide sequence ID" value="NZ_CP017141.1"/>
</dbReference>
<accession>A0A1D7QLD5</accession>
<dbReference type="CDD" id="cd07817">
    <property type="entry name" value="SRPBCC_8"/>
    <property type="match status" value="1"/>
</dbReference>
<organism evidence="4 5">
    <name type="scientific">Pedobacter steynii</name>
    <dbReference type="NCBI Taxonomy" id="430522"/>
    <lineage>
        <taxon>Bacteria</taxon>
        <taxon>Pseudomonadati</taxon>
        <taxon>Bacteroidota</taxon>
        <taxon>Sphingobacteriia</taxon>
        <taxon>Sphingobacteriales</taxon>
        <taxon>Sphingobacteriaceae</taxon>
        <taxon>Pedobacter</taxon>
    </lineage>
</organism>
<dbReference type="Proteomes" id="UP000094313">
    <property type="component" value="Chromosome"/>
</dbReference>
<proteinExistence type="inferred from homology"/>
<evidence type="ECO:0000259" key="3">
    <source>
        <dbReference type="Pfam" id="PF11127"/>
    </source>
</evidence>
<gene>
    <name evidence="4" type="ORF">BFS30_21210</name>
</gene>
<dbReference type="Pfam" id="PF03364">
    <property type="entry name" value="Polyketide_cyc"/>
    <property type="match status" value="1"/>
</dbReference>
<dbReference type="Gene3D" id="3.30.530.20">
    <property type="match status" value="1"/>
</dbReference>
<dbReference type="EMBL" id="CP017141">
    <property type="protein sequence ID" value="AOM79457.1"/>
    <property type="molecule type" value="Genomic_DNA"/>
</dbReference>
<comment type="similarity">
    <text evidence="1">Belongs to the ribosome association toxin RatA family.</text>
</comment>